<protein>
    <recommendedName>
        <fullName evidence="4">Transmembrane protein</fullName>
    </recommendedName>
</protein>
<dbReference type="Proteomes" id="UP000633814">
    <property type="component" value="Unassembled WGS sequence"/>
</dbReference>
<evidence type="ECO:0000313" key="2">
    <source>
        <dbReference type="EMBL" id="MCB5225636.1"/>
    </source>
</evidence>
<feature type="transmembrane region" description="Helical" evidence="1">
    <location>
        <begin position="48"/>
        <end position="67"/>
    </location>
</feature>
<dbReference type="EMBL" id="JAEINI020000001">
    <property type="protein sequence ID" value="MCB5225636.1"/>
    <property type="molecule type" value="Genomic_DNA"/>
</dbReference>
<keyword evidence="1" id="KW-1133">Transmembrane helix</keyword>
<evidence type="ECO:0008006" key="4">
    <source>
        <dbReference type="Google" id="ProtNLM"/>
    </source>
</evidence>
<reference evidence="2 3" key="1">
    <citation type="submission" date="2021-10" db="EMBL/GenBank/DDBJ databases">
        <title>Alishewanella koreense sp. nov. isolated from seawater of southwestern coast in South Korea and the proposal for the reclassification of Rheinheimera perlucida and Rheinheimera tuosuensis as Arsukibacterium perlucida and Arsukibacterium tuosuensis.</title>
        <authorList>
            <person name="Kim K.H."/>
            <person name="Ruan W."/>
            <person name="Kim K.R."/>
            <person name="Baek J.H."/>
            <person name="Jeon C.O."/>
        </authorList>
    </citation>
    <scope>NUCLEOTIDE SEQUENCE [LARGE SCALE GENOMIC DNA]</scope>
    <source>
        <strain evidence="2 3">16-MA</strain>
    </source>
</reference>
<gene>
    <name evidence="2" type="ORF">JAO78_002265</name>
</gene>
<evidence type="ECO:0000313" key="3">
    <source>
        <dbReference type="Proteomes" id="UP000633814"/>
    </source>
</evidence>
<name>A0ABS8BZY5_9ALTE</name>
<keyword evidence="1" id="KW-0472">Membrane</keyword>
<keyword evidence="3" id="KW-1185">Reference proteome</keyword>
<feature type="transmembrane region" description="Helical" evidence="1">
    <location>
        <begin position="14"/>
        <end position="36"/>
    </location>
</feature>
<keyword evidence="1" id="KW-0812">Transmembrane</keyword>
<dbReference type="RefSeq" id="WP_226749724.1">
    <property type="nucleotide sequence ID" value="NZ_JAEINI020000001.1"/>
</dbReference>
<sequence>MSVWLVELGSAVEFAVTLLLLITALVCLVSAIVVPANKDAELRFEKRLEYTVFAIGAAVLWALFMFAPR</sequence>
<organism evidence="2 3">
    <name type="scientific">Alishewanella maricola</name>
    <dbReference type="NCBI Taxonomy" id="2795740"/>
    <lineage>
        <taxon>Bacteria</taxon>
        <taxon>Pseudomonadati</taxon>
        <taxon>Pseudomonadota</taxon>
        <taxon>Gammaproteobacteria</taxon>
        <taxon>Alteromonadales</taxon>
        <taxon>Alteromonadaceae</taxon>
        <taxon>Alishewanella</taxon>
    </lineage>
</organism>
<evidence type="ECO:0000256" key="1">
    <source>
        <dbReference type="SAM" id="Phobius"/>
    </source>
</evidence>
<comment type="caution">
    <text evidence="2">The sequence shown here is derived from an EMBL/GenBank/DDBJ whole genome shotgun (WGS) entry which is preliminary data.</text>
</comment>
<proteinExistence type="predicted"/>
<accession>A0ABS8BZY5</accession>